<sequence length="459" mass="50735">MKSSGIITLAALLPFALAKPPTPPAGMEEWCKQKGDDQTLEYREKQQKWICVTSGHSDICGTGQDQSTWHKNPTTGNYGCCNKGEEWVVDEKNNKQGSCCAKGSIYSFDAAAGEGACCDDGQVFKSGSCTAPGGSKKPEVPSRTCGAHLKDARLESLLRTLLVPCFPYGQETLNVFIEYYISILHGGLDIIEIIYKNGCDDSQPCPSPSPDPKPHPWWNCGDKEPCRWISLETNDVKKPLAATGANTKAELPNPNYPKADYEYPFDVWLTKSPDDDLDVYIKGTKIQPQASGTSYLIPGGTKAKDVKYSSSKGAQINFYGKCTKDTPCIGKSVEPWTKKVVYPPPGSDELDIDVSKYDFDFIFTMTDDSITTEQYTVYADGEKVGMTHGRLTLGNDKYNTDHINIQQVGVAPYVVANDGFWGSYWISKDTQKITVKMTDREAAYPTDEWSYRIDKLCDC</sequence>
<proteinExistence type="predicted"/>
<dbReference type="OrthoDB" id="7250310at2759"/>
<dbReference type="EMBL" id="MDYN01000152">
    <property type="protein sequence ID" value="OQD75555.1"/>
    <property type="molecule type" value="Genomic_DNA"/>
</dbReference>
<dbReference type="Proteomes" id="UP000191672">
    <property type="component" value="Unassembled WGS sequence"/>
</dbReference>
<accession>A0A1V6PEZ2</accession>
<keyword evidence="1" id="KW-0732">Signal</keyword>
<evidence type="ECO:0000313" key="3">
    <source>
        <dbReference type="Proteomes" id="UP000191672"/>
    </source>
</evidence>
<gene>
    <name evidence="2" type="ORF">PENANT_c152G05573</name>
</gene>
<comment type="caution">
    <text evidence="2">The sequence shown here is derived from an EMBL/GenBank/DDBJ whole genome shotgun (WGS) entry which is preliminary data.</text>
</comment>
<evidence type="ECO:0000313" key="2">
    <source>
        <dbReference type="EMBL" id="OQD75555.1"/>
    </source>
</evidence>
<organism evidence="2 3">
    <name type="scientific">Penicillium antarcticum</name>
    <dbReference type="NCBI Taxonomy" id="416450"/>
    <lineage>
        <taxon>Eukaryota</taxon>
        <taxon>Fungi</taxon>
        <taxon>Dikarya</taxon>
        <taxon>Ascomycota</taxon>
        <taxon>Pezizomycotina</taxon>
        <taxon>Eurotiomycetes</taxon>
        <taxon>Eurotiomycetidae</taxon>
        <taxon>Eurotiales</taxon>
        <taxon>Aspergillaceae</taxon>
        <taxon>Penicillium</taxon>
    </lineage>
</organism>
<feature type="chain" id="PRO_5012957909" evidence="1">
    <location>
        <begin position="19"/>
        <end position="459"/>
    </location>
</feature>
<evidence type="ECO:0000256" key="1">
    <source>
        <dbReference type="SAM" id="SignalP"/>
    </source>
</evidence>
<protein>
    <submittedName>
        <fullName evidence="2">Uncharacterized protein</fullName>
    </submittedName>
</protein>
<keyword evidence="3" id="KW-1185">Reference proteome</keyword>
<reference evidence="3" key="1">
    <citation type="journal article" date="2017" name="Nat. Microbiol.">
        <title>Global analysis of biosynthetic gene clusters reveals vast potential of secondary metabolite production in Penicillium species.</title>
        <authorList>
            <person name="Nielsen J.C."/>
            <person name="Grijseels S."/>
            <person name="Prigent S."/>
            <person name="Ji B."/>
            <person name="Dainat J."/>
            <person name="Nielsen K.F."/>
            <person name="Frisvad J.C."/>
            <person name="Workman M."/>
            <person name="Nielsen J."/>
        </authorList>
    </citation>
    <scope>NUCLEOTIDE SEQUENCE [LARGE SCALE GENOMIC DNA]</scope>
    <source>
        <strain evidence="3">IBT 31811</strain>
    </source>
</reference>
<name>A0A1V6PEZ2_9EURO</name>
<feature type="signal peptide" evidence="1">
    <location>
        <begin position="1"/>
        <end position="18"/>
    </location>
</feature>
<dbReference type="AlphaFoldDB" id="A0A1V6PEZ2"/>